<evidence type="ECO:0000313" key="3">
    <source>
        <dbReference type="Proteomes" id="UP000203101"/>
    </source>
</evidence>
<dbReference type="GeneID" id="26637398"/>
<dbReference type="OrthoDB" id="23656at10239"/>
<accession>A0A0F6SJK1</accession>
<sequence>MFDPADVTEPPTCDSCGGYVTDHDTACPVGLGITSTLENTLDAEAADWALASAIVDFELGENAAYWAARRVAS</sequence>
<dbReference type="Proteomes" id="UP000203101">
    <property type="component" value="Segment"/>
</dbReference>
<proteinExistence type="predicted"/>
<dbReference type="KEGG" id="vg:26637398"/>
<evidence type="ECO:0000313" key="2">
    <source>
        <dbReference type="EMBL" id="AKF14357.1"/>
    </source>
</evidence>
<feature type="domain" description="Phage zinc binding" evidence="1">
    <location>
        <begin position="1"/>
        <end position="28"/>
    </location>
</feature>
<gene>
    <name evidence="2" type="primary">95</name>
    <name evidence="2" type="ORF">SEA_VINCENZO_95</name>
</gene>
<name>A0A0F6SJK1_9CAUD</name>
<evidence type="ECO:0000259" key="1">
    <source>
        <dbReference type="Pfam" id="PF24331"/>
    </source>
</evidence>
<dbReference type="InterPro" id="IPR056626">
    <property type="entry name" value="Znf_bind_phage"/>
</dbReference>
<organism evidence="2 3">
    <name type="scientific">Mycobacterium phage Vincenzo</name>
    <dbReference type="NCBI Taxonomy" id="1647301"/>
    <lineage>
        <taxon>Viruses</taxon>
        <taxon>Duplodnaviria</taxon>
        <taxon>Heunggongvirae</taxon>
        <taxon>Uroviricota</taxon>
        <taxon>Caudoviricetes</taxon>
        <taxon>Bclasvirinae</taxon>
        <taxon>Coopervirus</taxon>
        <taxon>Coopervirus vincenzo</taxon>
    </lineage>
</organism>
<dbReference type="Pfam" id="PF24331">
    <property type="entry name" value="Phage_zn_bind_7"/>
    <property type="match status" value="1"/>
</dbReference>
<dbReference type="EMBL" id="KR080194">
    <property type="protein sequence ID" value="AKF14357.1"/>
    <property type="molecule type" value="Genomic_DNA"/>
</dbReference>
<reference evidence="2 3" key="1">
    <citation type="journal article" date="2015" name="Genome Announc.">
        <title>Genome Sequences of Mycobacteriophages AlanGrant, Baee, Corofin, OrangeOswald, and Vincenzo, New Members of Cluster B.</title>
        <authorList>
            <person name="Pope W.H."/>
            <person name="Carbonara M.E."/>
            <person name="Cioffi H.M."/>
            <person name="Cruz T."/>
            <person name="Dang B.Q."/>
            <person name="Doyle A.N."/>
            <person name="Fan O.H."/>
            <person name="Gallagher M."/>
            <person name="Gentile G.M."/>
            <person name="German B.A."/>
            <person name="Farrell M.E."/>
            <person name="Gerwig M."/>
            <person name="Hunter K.L."/>
            <person name="Lefever V.E."/>
            <person name="Marfisi N.A."/>
            <person name="McDonnell J.E."/>
            <person name="Monga J.K."/>
            <person name="Quiroz K.G."/>
            <person name="Pong A.C."/>
            <person name="Rimple P.A."/>
            <person name="Situ M."/>
            <person name="Sohnen P.C."/>
            <person name="Stockinger A.N."/>
            <person name="Thompson P.K."/>
            <person name="Torchio N.M."/>
            <person name="Toner C.L."/>
            <person name="Ulbrich M.C."/>
            <person name="Vohra N.I."/>
            <person name="Zakir A."/>
            <person name="Adkins N.L."/>
            <person name="Brown B.R."/>
            <person name="Churilla B.M."/>
            <person name="Kramer Z.J."/>
            <person name="Lapin J.S."/>
            <person name="Montgomery M.T."/>
            <person name="Prout A.K."/>
            <person name="Grubb S.R."/>
            <person name="Warner M.H."/>
            <person name="Bowman C.A."/>
            <person name="Russell D.A."/>
            <person name="Hatfull G.F."/>
        </authorList>
    </citation>
    <scope>NUCLEOTIDE SEQUENCE [LARGE SCALE GENOMIC DNA]</scope>
</reference>
<keyword evidence="3" id="KW-1185">Reference proteome</keyword>
<dbReference type="RefSeq" id="YP_009210951.1">
    <property type="nucleotide sequence ID" value="NC_028934.1"/>
</dbReference>
<protein>
    <recommendedName>
        <fullName evidence="1">Phage zinc binding domain-containing protein</fullName>
    </recommendedName>
</protein>